<evidence type="ECO:0000313" key="2">
    <source>
        <dbReference type="Proteomes" id="UP000176101"/>
    </source>
</evidence>
<dbReference type="Proteomes" id="UP000176101">
    <property type="component" value="Unassembled WGS sequence"/>
</dbReference>
<proteinExistence type="predicted"/>
<accession>A0A1E7KFF3</accession>
<dbReference type="STRING" id="1075402.AN216_14095"/>
<dbReference type="AlphaFoldDB" id="A0A1E7KFF3"/>
<sequence>MTEQADQPPPAASLTEKERAFVHKVAEHYRRIDNMAWNTGYVFGYMMICDPAEQRVSQIVEALGVTAGDVDHAAKLLATPGVFEKHEEPGGDDYRLVLPEHNWPKAVRHSLVHMPKFHQVLQRGLEVLDGASEERRERLVRLEHLYSHLATEVPAVFDRFEKAAE</sequence>
<gene>
    <name evidence="1" type="ORF">AN216_14095</name>
</gene>
<keyword evidence="2" id="KW-1185">Reference proteome</keyword>
<comment type="caution">
    <text evidence="1">The sequence shown here is derived from an EMBL/GenBank/DDBJ whole genome shotgun (WGS) entry which is preliminary data.</text>
</comment>
<organism evidence="1 2">
    <name type="scientific">Streptomyces oceani</name>
    <dbReference type="NCBI Taxonomy" id="1075402"/>
    <lineage>
        <taxon>Bacteria</taxon>
        <taxon>Bacillati</taxon>
        <taxon>Actinomycetota</taxon>
        <taxon>Actinomycetes</taxon>
        <taxon>Kitasatosporales</taxon>
        <taxon>Streptomycetaceae</taxon>
        <taxon>Streptomyces</taxon>
    </lineage>
</organism>
<dbReference type="Gene3D" id="1.10.10.10">
    <property type="entry name" value="Winged helix-like DNA-binding domain superfamily/Winged helix DNA-binding domain"/>
    <property type="match status" value="1"/>
</dbReference>
<protein>
    <recommendedName>
        <fullName evidence="3">MarR family transcriptional regulator</fullName>
    </recommendedName>
</protein>
<dbReference type="Gene3D" id="1.10.287.160">
    <property type="entry name" value="HR1 repeat"/>
    <property type="match status" value="1"/>
</dbReference>
<evidence type="ECO:0000313" key="1">
    <source>
        <dbReference type="EMBL" id="OEV02636.1"/>
    </source>
</evidence>
<dbReference type="EMBL" id="LJGU01000127">
    <property type="protein sequence ID" value="OEV02636.1"/>
    <property type="molecule type" value="Genomic_DNA"/>
</dbReference>
<dbReference type="InterPro" id="IPR036388">
    <property type="entry name" value="WH-like_DNA-bd_sf"/>
</dbReference>
<evidence type="ECO:0008006" key="3">
    <source>
        <dbReference type="Google" id="ProtNLM"/>
    </source>
</evidence>
<dbReference type="OrthoDB" id="67158at2"/>
<dbReference type="RefSeq" id="WP_070197007.1">
    <property type="nucleotide sequence ID" value="NZ_LJGU01000127.1"/>
</dbReference>
<name>A0A1E7KFF3_9ACTN</name>
<reference evidence="1 2" key="1">
    <citation type="journal article" date="2016" name="Front. Microbiol.">
        <title>Comparative Genomics Analysis of Streptomyces Species Reveals Their Adaptation to the Marine Environment and Their Diversity at the Genomic Level.</title>
        <authorList>
            <person name="Tian X."/>
            <person name="Zhang Z."/>
            <person name="Yang T."/>
            <person name="Chen M."/>
            <person name="Li J."/>
            <person name="Chen F."/>
            <person name="Yang J."/>
            <person name="Li W."/>
            <person name="Zhang B."/>
            <person name="Zhang Z."/>
            <person name="Wu J."/>
            <person name="Zhang C."/>
            <person name="Long L."/>
            <person name="Xiao J."/>
        </authorList>
    </citation>
    <scope>NUCLEOTIDE SEQUENCE [LARGE SCALE GENOMIC DNA]</scope>
    <source>
        <strain evidence="1 2">SCSIO 02100</strain>
    </source>
</reference>